<gene>
    <name evidence="2" type="ORF">CVV65_14140</name>
</gene>
<reference evidence="3" key="1">
    <citation type="submission" date="2017-11" db="EMBL/GenBank/DDBJ databases">
        <title>Complete Genome Sequence of Kyrpidia sp. Strain EA-1, a thermophilic, hydrogen-oxidizing Bacterium, isolated from the Azores.</title>
        <authorList>
            <person name="Reiner J.E."/>
            <person name="Lapp C.J."/>
            <person name="Bunk B."/>
            <person name="Gescher J."/>
        </authorList>
    </citation>
    <scope>NUCLEOTIDE SEQUENCE [LARGE SCALE GENOMIC DNA]</scope>
    <source>
        <strain evidence="3">EA-1</strain>
    </source>
</reference>
<evidence type="ECO:0000313" key="3">
    <source>
        <dbReference type="Proteomes" id="UP000231932"/>
    </source>
</evidence>
<dbReference type="GO" id="GO:0016853">
    <property type="term" value="F:isomerase activity"/>
    <property type="evidence" value="ECO:0007669"/>
    <property type="project" value="UniProtKB-KW"/>
</dbReference>
<accession>A0A2K8NBB9</accession>
<proteinExistence type="inferred from homology"/>
<keyword evidence="3" id="KW-1185">Reference proteome</keyword>
<dbReference type="Proteomes" id="UP000231932">
    <property type="component" value="Chromosome"/>
</dbReference>
<dbReference type="PANTHER" id="PTHR43459">
    <property type="entry name" value="ENOYL-COA HYDRATASE"/>
    <property type="match status" value="1"/>
</dbReference>
<protein>
    <submittedName>
        <fullName evidence="2">2-(1,2-epoxy-1,2-dihydrophenyl)acetyl-CoA isomerase</fullName>
    </submittedName>
</protein>
<sequence>MNDVRYEVDQGVAVITLNRPEVLNALTDGVLTALREALIRAEQDRGVRAVLLTGAGKGFCAGLDLKSVDPGMMGQIDMHVRRDFNPLILKMQQLPKPILAAVGGVAAGAGLSLALAADLRIASEDARFVSAFIRIGLVPDSGASYFLPKLIGVSRAMELALTGESLDAEKALQAGLVNRVVPREQLEEASLAWAQQLAEGPTYAMALTKRMIYEGAAGSLAEALDREATYQGWAAGSADFTEGVQAFLEKRKARFQGR</sequence>
<name>A0A2K8NBB9_9BACL</name>
<dbReference type="AlphaFoldDB" id="A0A2K8NBB9"/>
<organism evidence="2 3">
    <name type="scientific">Kyrpidia spormannii</name>
    <dbReference type="NCBI Taxonomy" id="2055160"/>
    <lineage>
        <taxon>Bacteria</taxon>
        <taxon>Bacillati</taxon>
        <taxon>Bacillota</taxon>
        <taxon>Bacilli</taxon>
        <taxon>Bacillales</taxon>
        <taxon>Alicyclobacillaceae</taxon>
        <taxon>Kyrpidia</taxon>
    </lineage>
</organism>
<dbReference type="InterPro" id="IPR014748">
    <property type="entry name" value="Enoyl-CoA_hydra_C"/>
</dbReference>
<dbReference type="CDD" id="cd06558">
    <property type="entry name" value="crotonase-like"/>
    <property type="match status" value="1"/>
</dbReference>
<dbReference type="Gene3D" id="1.10.12.10">
    <property type="entry name" value="Lyase 2-enoyl-coa Hydratase, Chain A, domain 2"/>
    <property type="match status" value="1"/>
</dbReference>
<dbReference type="OrthoDB" id="9775794at2"/>
<evidence type="ECO:0000313" key="2">
    <source>
        <dbReference type="EMBL" id="ATY85920.1"/>
    </source>
</evidence>
<dbReference type="PANTHER" id="PTHR43459:SF1">
    <property type="entry name" value="EG:BACN32G11.4 PROTEIN"/>
    <property type="match status" value="1"/>
</dbReference>
<dbReference type="RefSeq" id="WP_100668674.1">
    <property type="nucleotide sequence ID" value="NZ_CP024955.1"/>
</dbReference>
<evidence type="ECO:0000256" key="1">
    <source>
        <dbReference type="ARBA" id="ARBA00005254"/>
    </source>
</evidence>
<dbReference type="EMBL" id="CP024955">
    <property type="protein sequence ID" value="ATY85920.1"/>
    <property type="molecule type" value="Genomic_DNA"/>
</dbReference>
<dbReference type="InterPro" id="IPR001753">
    <property type="entry name" value="Enoyl-CoA_hydra/iso"/>
</dbReference>
<dbReference type="SUPFAM" id="SSF52096">
    <property type="entry name" value="ClpP/crotonase"/>
    <property type="match status" value="1"/>
</dbReference>
<dbReference type="Gene3D" id="3.90.226.10">
    <property type="entry name" value="2-enoyl-CoA Hydratase, Chain A, domain 1"/>
    <property type="match status" value="1"/>
</dbReference>
<keyword evidence="2" id="KW-0413">Isomerase</keyword>
<dbReference type="Pfam" id="PF00378">
    <property type="entry name" value="ECH_1"/>
    <property type="match status" value="1"/>
</dbReference>
<dbReference type="InterPro" id="IPR029045">
    <property type="entry name" value="ClpP/crotonase-like_dom_sf"/>
</dbReference>
<comment type="similarity">
    <text evidence="1">Belongs to the enoyl-CoA hydratase/isomerase family.</text>
</comment>
<dbReference type="KEGG" id="kyr:CVV65_14140"/>